<dbReference type="PANTHER" id="PTHR47659">
    <property type="entry name" value="ZN(II)2CYS6 TRANSCRIPTION FACTOR (EUROFUNG)-RELATED"/>
    <property type="match status" value="1"/>
</dbReference>
<evidence type="ECO:0000256" key="8">
    <source>
        <dbReference type="ARBA" id="ARBA00023242"/>
    </source>
</evidence>
<dbReference type="Proteomes" id="UP000094336">
    <property type="component" value="Unassembled WGS sequence"/>
</dbReference>
<dbReference type="STRING" id="984486.A0A1E3QV24"/>
<evidence type="ECO:0000256" key="2">
    <source>
        <dbReference type="ARBA" id="ARBA00010855"/>
    </source>
</evidence>
<dbReference type="SMART" id="SM00066">
    <property type="entry name" value="GAL4"/>
    <property type="match status" value="1"/>
</dbReference>
<dbReference type="PROSITE" id="PS50048">
    <property type="entry name" value="ZN2_CY6_FUNGAL_2"/>
    <property type="match status" value="1"/>
</dbReference>
<comment type="subcellular location">
    <subcellularLocation>
        <location evidence="1">Nucleus</location>
    </subcellularLocation>
</comment>
<feature type="domain" description="Zn(2)-C6 fungal-type" evidence="12">
    <location>
        <begin position="19"/>
        <end position="50"/>
    </location>
</feature>
<evidence type="ECO:0000256" key="6">
    <source>
        <dbReference type="ARBA" id="ARBA00023125"/>
    </source>
</evidence>
<dbReference type="Pfam" id="PF24990">
    <property type="entry name" value="PAS_13"/>
    <property type="match status" value="1"/>
</dbReference>
<dbReference type="SUPFAM" id="SSF57701">
    <property type="entry name" value="Zn2/Cys6 DNA-binding domain"/>
    <property type="match status" value="1"/>
</dbReference>
<keyword evidence="6" id="KW-0238">DNA-binding</keyword>
<evidence type="ECO:0000256" key="1">
    <source>
        <dbReference type="ARBA" id="ARBA00004123"/>
    </source>
</evidence>
<dbReference type="PROSITE" id="PS00463">
    <property type="entry name" value="ZN2_CY6_FUNGAL_1"/>
    <property type="match status" value="1"/>
</dbReference>
<evidence type="ECO:0000256" key="4">
    <source>
        <dbReference type="ARBA" id="ARBA00022833"/>
    </source>
</evidence>
<keyword evidence="5" id="KW-0805">Transcription regulation</keyword>
<dbReference type="InterPro" id="IPR056751">
    <property type="entry name" value="PAS_13"/>
</dbReference>
<dbReference type="PANTHER" id="PTHR47659:SF8">
    <property type="entry name" value="GLUCOSE STARVATION MODULATOR PROTEIN 1"/>
    <property type="match status" value="1"/>
</dbReference>
<evidence type="ECO:0000256" key="7">
    <source>
        <dbReference type="ARBA" id="ARBA00023163"/>
    </source>
</evidence>
<keyword evidence="14" id="KW-1185">Reference proteome</keyword>
<dbReference type="Pfam" id="PF00172">
    <property type="entry name" value="Zn_clus"/>
    <property type="match status" value="1"/>
</dbReference>
<evidence type="ECO:0000313" key="14">
    <source>
        <dbReference type="Proteomes" id="UP000094336"/>
    </source>
</evidence>
<evidence type="ECO:0000259" key="12">
    <source>
        <dbReference type="PROSITE" id="PS50048"/>
    </source>
</evidence>
<dbReference type="GO" id="GO:0000977">
    <property type="term" value="F:RNA polymerase II transcription regulatory region sequence-specific DNA binding"/>
    <property type="evidence" value="ECO:0007669"/>
    <property type="project" value="TreeGrafter"/>
</dbReference>
<reference evidence="14" key="1">
    <citation type="submission" date="2016-05" db="EMBL/GenBank/DDBJ databases">
        <title>Comparative genomics of biotechnologically important yeasts.</title>
        <authorList>
            <consortium name="DOE Joint Genome Institute"/>
            <person name="Riley R."/>
            <person name="Haridas S."/>
            <person name="Wolfe K.H."/>
            <person name="Lopes M.R."/>
            <person name="Hittinger C.T."/>
            <person name="Goker M."/>
            <person name="Salamov A."/>
            <person name="Wisecaver J."/>
            <person name="Long T.M."/>
            <person name="Aerts A.L."/>
            <person name="Barry K."/>
            <person name="Choi C."/>
            <person name="Clum A."/>
            <person name="Coughlan A.Y."/>
            <person name="Deshpande S."/>
            <person name="Douglass A.P."/>
            <person name="Hanson S.J."/>
            <person name="Klenk H.-P."/>
            <person name="Labutti K."/>
            <person name="Lapidus A."/>
            <person name="Lindquist E."/>
            <person name="Lipzen A."/>
            <person name="Meier-Kolthoff J.P."/>
            <person name="Ohm R.A."/>
            <person name="Otillar R.P."/>
            <person name="Pangilinan J."/>
            <person name="Peng Y."/>
            <person name="Rokas A."/>
            <person name="Rosa C.A."/>
            <person name="Scheuner C."/>
            <person name="Sibirny A.A."/>
            <person name="Slot J.C."/>
            <person name="Stielow J.B."/>
            <person name="Sun H."/>
            <person name="Kurtzman C.P."/>
            <person name="Blackwell M."/>
            <person name="Grigoriev I.V."/>
            <person name="Jeffries T.W."/>
        </authorList>
    </citation>
    <scope>NUCLEOTIDE SEQUENCE [LARGE SCALE GENOMIC DNA]</scope>
    <source>
        <strain evidence="14">NRRL Y-12698</strain>
    </source>
</reference>
<dbReference type="InterPro" id="IPR036864">
    <property type="entry name" value="Zn2-C6_fun-type_DNA-bd_sf"/>
</dbReference>
<dbReference type="GO" id="GO:0009267">
    <property type="term" value="P:cellular response to starvation"/>
    <property type="evidence" value="ECO:0007669"/>
    <property type="project" value="TreeGrafter"/>
</dbReference>
<dbReference type="GO" id="GO:0008270">
    <property type="term" value="F:zinc ion binding"/>
    <property type="evidence" value="ECO:0007669"/>
    <property type="project" value="InterPro"/>
</dbReference>
<sequence>MTKKLTEEEKQRRKPTTRACVFCHSKHLQCDSIRPCTNCTKRGHQETCTDIVRRKNKYLAVEGEKPKKVTKPKTKKPKVDFVDPVSNTTTPSVVNSPQTNEGLPMAAIIGGAMGKFSYVGVSPSQISDLPAGNTNMNADPMFSTSPMVDSSAIGNTGPLVDATMNVDENHSTNGHTRLAPNGPDTSPRLSFLARSMKPTLLGLPSSMKNSPQASPGQMFAHLNPALTASTPHSDSQYSNLPFDSIFTNQEYAQLTDLILKTRPSSPSSSETDVLQPYVSNIDNTTFPPKPRKAMFELGGSPVSLSNRRTFISLADIETILPDDQEEEEDPSVRLLHSLAPPHEEGMRKNKLSINISGSTVSTAYHENKPLLLPWKLESKYVPPDVYRQIVKTPQDLYRLQTSPFEYPASYHALTSYLKRRFLNEYYARGEIELGKQKLIMIIRNIATYRPTFISTYKNLILDDFIYQEMSLQRSLLDYESFSRLLGLPTLYWRRTGELCGMSLEFSSLTGWFMRNLYKNEDGTSSRTRRFIFEMMDDDSIVNYFELFKGVAVGNLSTQIKTQCCILKAPGFQIGGANNKYNQSNLRLNEEDHESRKIMCQSVWTIKRDLFDLPMLMVGVFLPILPGSKNEIKKSTSWLRFK</sequence>
<organism evidence="13 14">
    <name type="scientific">Babjeviella inositovora NRRL Y-12698</name>
    <dbReference type="NCBI Taxonomy" id="984486"/>
    <lineage>
        <taxon>Eukaryota</taxon>
        <taxon>Fungi</taxon>
        <taxon>Dikarya</taxon>
        <taxon>Ascomycota</taxon>
        <taxon>Saccharomycotina</taxon>
        <taxon>Pichiomycetes</taxon>
        <taxon>Serinales incertae sedis</taxon>
        <taxon>Babjeviella</taxon>
    </lineage>
</organism>
<evidence type="ECO:0000256" key="10">
    <source>
        <dbReference type="ARBA" id="ARBA00039294"/>
    </source>
</evidence>
<dbReference type="GO" id="GO:0000981">
    <property type="term" value="F:DNA-binding transcription factor activity, RNA polymerase II-specific"/>
    <property type="evidence" value="ECO:0007669"/>
    <property type="project" value="InterPro"/>
</dbReference>
<comment type="function">
    <text evidence="9">Transcription factor which regulates nonfermentable carbon utilization.</text>
</comment>
<dbReference type="OrthoDB" id="2538135at2759"/>
<dbReference type="CDD" id="cd00067">
    <property type="entry name" value="GAL4"/>
    <property type="match status" value="1"/>
</dbReference>
<evidence type="ECO:0000256" key="11">
    <source>
        <dbReference type="SAM" id="MobiDB-lite"/>
    </source>
</evidence>
<keyword evidence="7" id="KW-0804">Transcription</keyword>
<feature type="region of interest" description="Disordered" evidence="11">
    <location>
        <begin position="65"/>
        <end position="84"/>
    </location>
</feature>
<dbReference type="EMBL" id="KV454428">
    <property type="protein sequence ID" value="ODQ80902.1"/>
    <property type="molecule type" value="Genomic_DNA"/>
</dbReference>
<dbReference type="AlphaFoldDB" id="A0A1E3QV24"/>
<keyword evidence="8" id="KW-0539">Nucleus</keyword>
<comment type="similarity">
    <text evidence="2">Belongs to the ERT1/acuK family.</text>
</comment>
<keyword evidence="3" id="KW-0479">Metal-binding</keyword>
<dbReference type="GeneID" id="30148209"/>
<dbReference type="RefSeq" id="XP_018986230.1">
    <property type="nucleotide sequence ID" value="XM_019130356.1"/>
</dbReference>
<name>A0A1E3QV24_9ASCO</name>
<evidence type="ECO:0000256" key="3">
    <source>
        <dbReference type="ARBA" id="ARBA00022723"/>
    </source>
</evidence>
<proteinExistence type="inferred from homology"/>
<keyword evidence="4" id="KW-0862">Zinc</keyword>
<gene>
    <name evidence="13" type="ORF">BABINDRAFT_165656</name>
</gene>
<dbReference type="GO" id="GO:0005634">
    <property type="term" value="C:nucleus"/>
    <property type="evidence" value="ECO:0007669"/>
    <property type="project" value="UniProtKB-SubCell"/>
</dbReference>
<protein>
    <recommendedName>
        <fullName evidence="10">Glucose starvation modulator protein 1</fullName>
    </recommendedName>
</protein>
<dbReference type="Gene3D" id="4.10.240.10">
    <property type="entry name" value="Zn(2)-C6 fungal-type DNA-binding domain"/>
    <property type="match status" value="1"/>
</dbReference>
<evidence type="ECO:0000256" key="5">
    <source>
        <dbReference type="ARBA" id="ARBA00023015"/>
    </source>
</evidence>
<dbReference type="InterPro" id="IPR001138">
    <property type="entry name" value="Zn2Cys6_DnaBD"/>
</dbReference>
<evidence type="ECO:0000256" key="9">
    <source>
        <dbReference type="ARBA" id="ARBA00037336"/>
    </source>
</evidence>
<evidence type="ECO:0000313" key="13">
    <source>
        <dbReference type="EMBL" id="ODQ80902.1"/>
    </source>
</evidence>
<dbReference type="InterPro" id="IPR050335">
    <property type="entry name" value="ERT1_acuK_gluconeogen_tf"/>
</dbReference>
<accession>A0A1E3QV24</accession>